<dbReference type="InterPro" id="IPR027417">
    <property type="entry name" value="P-loop_NTPase"/>
</dbReference>
<keyword evidence="10" id="KW-1185">Reference proteome</keyword>
<dbReference type="GO" id="GO:0005524">
    <property type="term" value="F:ATP binding"/>
    <property type="evidence" value="ECO:0007669"/>
    <property type="project" value="InterPro"/>
</dbReference>
<dbReference type="PROSITE" id="PS50893">
    <property type="entry name" value="ABC_TRANSPORTER_2"/>
    <property type="match status" value="1"/>
</dbReference>
<dbReference type="Proteomes" id="UP001515480">
    <property type="component" value="Unassembled WGS sequence"/>
</dbReference>
<dbReference type="Pfam" id="PF00005">
    <property type="entry name" value="ABC_tran"/>
    <property type="match status" value="1"/>
</dbReference>
<sequence length="643" mass="71564">MFNMDVSSSMEKPSMFSFLYRQSSHGTTQIHVHSAWPEGKFARLHDDDDPPSPPRRPRRPLRPRRRGLLATTWLLWRFAFPQPEYSHALVGLAAGMTIYAQWTVTLLPDAFSEVTRELTTQRGDHAAKQARVIDLCTITLLRLVVYIALRALAQLLMKLVGANWRAALTKRMHALYLDGNAHYKLRFLGCDNPEQRISSDLNTYIKLSCGGVSPPLQSLYLGLVADLFLICWSFVYVITRIRMERAVEYSCLYNFITIGMAVALAIPIAGFTAKQEELEGEFRQAHWQLHDHAEQIAMINGEQVELKQLSQRVQQLAANTQKIILKYYQLNLVSSSRSIGGPFVALLVVTTFVFSGVFDFFEVGALSQGIAVFNLVSESFQGLPDKLAMLTTVVGLGDRVTDLLDRLVELQSAPPPKVVVEETPFSIAVTNLRLSTPDGKRQLFDGLTFRIGEHESLVLRGESACGKSSVVRCLMGLWEADCGELSRPRLGRGGVVCLPQRPYIAVGSLRQQVCYPDAEPIGDSETDRHIEELLHSVDLSAVLATYSLDSVVQWQDVLSVGEQQRLSIARLLFRQPKFAILDEATSALDLAMEATCMGLISDAGIGMLTIAHRPSVVRFHQQMVLVNSDGSFVWTPLASVTPC</sequence>
<name>A0AB34IBX3_PRYPA</name>
<dbReference type="CDD" id="cd03223">
    <property type="entry name" value="ABCD_peroxisomal_ALDP"/>
    <property type="match status" value="1"/>
</dbReference>
<keyword evidence="3 7" id="KW-0812">Transmembrane</keyword>
<feature type="domain" description="ABC transporter" evidence="8">
    <location>
        <begin position="427"/>
        <end position="642"/>
    </location>
</feature>
<feature type="transmembrane region" description="Helical" evidence="7">
    <location>
        <begin position="219"/>
        <end position="239"/>
    </location>
</feature>
<evidence type="ECO:0000256" key="2">
    <source>
        <dbReference type="ARBA" id="ARBA00022448"/>
    </source>
</evidence>
<dbReference type="EMBL" id="JBGBPQ010000031">
    <property type="protein sequence ID" value="KAL1495675.1"/>
    <property type="molecule type" value="Genomic_DNA"/>
</dbReference>
<accession>A0AB34IBX3</accession>
<evidence type="ECO:0000313" key="10">
    <source>
        <dbReference type="Proteomes" id="UP001515480"/>
    </source>
</evidence>
<evidence type="ECO:0000256" key="6">
    <source>
        <dbReference type="SAM" id="MobiDB-lite"/>
    </source>
</evidence>
<evidence type="ECO:0000313" key="9">
    <source>
        <dbReference type="EMBL" id="KAL1495675.1"/>
    </source>
</evidence>
<evidence type="ECO:0000256" key="7">
    <source>
        <dbReference type="SAM" id="Phobius"/>
    </source>
</evidence>
<dbReference type="Gene3D" id="3.40.50.300">
    <property type="entry name" value="P-loop containing nucleotide triphosphate hydrolases"/>
    <property type="match status" value="1"/>
</dbReference>
<dbReference type="AlphaFoldDB" id="A0AB34IBX3"/>
<keyword evidence="4 7" id="KW-1133">Transmembrane helix</keyword>
<protein>
    <recommendedName>
        <fullName evidence="8">ABC transporter domain-containing protein</fullName>
    </recommendedName>
</protein>
<dbReference type="PANTHER" id="PTHR11384">
    <property type="entry name" value="ATP-BINDING CASSETTE, SUB-FAMILY D MEMBER"/>
    <property type="match status" value="1"/>
</dbReference>
<gene>
    <name evidence="9" type="ORF">AB1Y20_016540</name>
</gene>
<keyword evidence="2" id="KW-0813">Transport</keyword>
<evidence type="ECO:0000256" key="4">
    <source>
        <dbReference type="ARBA" id="ARBA00022989"/>
    </source>
</evidence>
<evidence type="ECO:0000256" key="1">
    <source>
        <dbReference type="ARBA" id="ARBA00008575"/>
    </source>
</evidence>
<dbReference type="GO" id="GO:0016887">
    <property type="term" value="F:ATP hydrolysis activity"/>
    <property type="evidence" value="ECO:0007669"/>
    <property type="project" value="InterPro"/>
</dbReference>
<dbReference type="SUPFAM" id="SSF90123">
    <property type="entry name" value="ABC transporter transmembrane region"/>
    <property type="match status" value="1"/>
</dbReference>
<feature type="region of interest" description="Disordered" evidence="6">
    <location>
        <begin position="41"/>
        <end position="62"/>
    </location>
</feature>
<dbReference type="InterPro" id="IPR017871">
    <property type="entry name" value="ABC_transporter-like_CS"/>
</dbReference>
<dbReference type="Pfam" id="PF06472">
    <property type="entry name" value="ABC_membrane_2"/>
    <property type="match status" value="1"/>
</dbReference>
<dbReference type="PROSITE" id="PS00211">
    <property type="entry name" value="ABC_TRANSPORTER_1"/>
    <property type="match status" value="1"/>
</dbReference>
<dbReference type="InterPro" id="IPR050835">
    <property type="entry name" value="ABC_transporter_sub-D"/>
</dbReference>
<dbReference type="InterPro" id="IPR003439">
    <property type="entry name" value="ABC_transporter-like_ATP-bd"/>
</dbReference>
<dbReference type="InterPro" id="IPR011527">
    <property type="entry name" value="ABC1_TM_dom"/>
</dbReference>
<dbReference type="SUPFAM" id="SSF52540">
    <property type="entry name" value="P-loop containing nucleoside triphosphate hydrolases"/>
    <property type="match status" value="1"/>
</dbReference>
<dbReference type="GO" id="GO:0140359">
    <property type="term" value="F:ABC-type transporter activity"/>
    <property type="evidence" value="ECO:0007669"/>
    <property type="project" value="InterPro"/>
</dbReference>
<organism evidence="9 10">
    <name type="scientific">Prymnesium parvum</name>
    <name type="common">Toxic golden alga</name>
    <dbReference type="NCBI Taxonomy" id="97485"/>
    <lineage>
        <taxon>Eukaryota</taxon>
        <taxon>Haptista</taxon>
        <taxon>Haptophyta</taxon>
        <taxon>Prymnesiophyceae</taxon>
        <taxon>Prymnesiales</taxon>
        <taxon>Prymnesiaceae</taxon>
        <taxon>Prymnesium</taxon>
    </lineage>
</organism>
<evidence type="ECO:0000256" key="3">
    <source>
        <dbReference type="ARBA" id="ARBA00022692"/>
    </source>
</evidence>
<feature type="transmembrane region" description="Helical" evidence="7">
    <location>
        <begin position="251"/>
        <end position="273"/>
    </location>
</feature>
<evidence type="ECO:0000259" key="8">
    <source>
        <dbReference type="PROSITE" id="PS50893"/>
    </source>
</evidence>
<keyword evidence="5 7" id="KW-0472">Membrane</keyword>
<proteinExistence type="inferred from homology"/>
<comment type="caution">
    <text evidence="9">The sequence shown here is derived from an EMBL/GenBank/DDBJ whole genome shotgun (WGS) entry which is preliminary data.</text>
</comment>
<reference evidence="9 10" key="1">
    <citation type="journal article" date="2024" name="Science">
        <title>Giant polyketide synthase enzymes in the biosynthesis of giant marine polyether toxins.</title>
        <authorList>
            <person name="Fallon T.R."/>
            <person name="Shende V.V."/>
            <person name="Wierzbicki I.H."/>
            <person name="Pendleton A.L."/>
            <person name="Watervoot N.F."/>
            <person name="Auber R.P."/>
            <person name="Gonzalez D.J."/>
            <person name="Wisecaver J.H."/>
            <person name="Moore B.S."/>
        </authorList>
    </citation>
    <scope>NUCLEOTIDE SEQUENCE [LARGE SCALE GENOMIC DNA]</scope>
    <source>
        <strain evidence="9 10">12B1</strain>
    </source>
</reference>
<comment type="similarity">
    <text evidence="1">Belongs to the ABC transporter superfamily. ABCD family. Peroxisomal fatty acyl CoA transporter (TC 3.A.1.203) subfamily.</text>
</comment>
<dbReference type="PANTHER" id="PTHR11384:SF59">
    <property type="entry name" value="LYSOSOMAL COBALAMIN TRANSPORTER ABCD4"/>
    <property type="match status" value="1"/>
</dbReference>
<dbReference type="InterPro" id="IPR036640">
    <property type="entry name" value="ABC1_TM_sf"/>
</dbReference>
<dbReference type="GO" id="GO:0016020">
    <property type="term" value="C:membrane"/>
    <property type="evidence" value="ECO:0007669"/>
    <property type="project" value="InterPro"/>
</dbReference>
<evidence type="ECO:0000256" key="5">
    <source>
        <dbReference type="ARBA" id="ARBA00023136"/>
    </source>
</evidence>
<dbReference type="Gene3D" id="1.20.1560.10">
    <property type="entry name" value="ABC transporter type 1, transmembrane domain"/>
    <property type="match status" value="1"/>
</dbReference>